<organism evidence="3 4">
    <name type="scientific">Actinomadura nitritigenes</name>
    <dbReference type="NCBI Taxonomy" id="134602"/>
    <lineage>
        <taxon>Bacteria</taxon>
        <taxon>Bacillati</taxon>
        <taxon>Actinomycetota</taxon>
        <taxon>Actinomycetes</taxon>
        <taxon>Streptosporangiales</taxon>
        <taxon>Thermomonosporaceae</taxon>
        <taxon>Actinomadura</taxon>
    </lineage>
</organism>
<dbReference type="InterPro" id="IPR014729">
    <property type="entry name" value="Rossmann-like_a/b/a_fold"/>
</dbReference>
<feature type="region of interest" description="Disordered" evidence="1">
    <location>
        <begin position="1"/>
        <end position="20"/>
    </location>
</feature>
<evidence type="ECO:0000313" key="3">
    <source>
        <dbReference type="EMBL" id="MBO2439329.1"/>
    </source>
</evidence>
<comment type="caution">
    <text evidence="3">The sequence shown here is derived from an EMBL/GenBank/DDBJ whole genome shotgun (WGS) entry which is preliminary data.</text>
</comment>
<dbReference type="RefSeq" id="WP_208267672.1">
    <property type="nucleotide sequence ID" value="NZ_BAAAGM010000033.1"/>
</dbReference>
<dbReference type="InterPro" id="IPR006016">
    <property type="entry name" value="UspA"/>
</dbReference>
<gene>
    <name evidence="3" type="ORF">J4557_17540</name>
</gene>
<dbReference type="SUPFAM" id="SSF52402">
    <property type="entry name" value="Adenine nucleotide alpha hydrolases-like"/>
    <property type="match status" value="1"/>
</dbReference>
<feature type="domain" description="UspA" evidence="2">
    <location>
        <begin position="60"/>
        <end position="198"/>
    </location>
</feature>
<dbReference type="PANTHER" id="PTHR46553:SF3">
    <property type="entry name" value="ADENINE NUCLEOTIDE ALPHA HYDROLASES-LIKE SUPERFAMILY PROTEIN"/>
    <property type="match status" value="1"/>
</dbReference>
<accession>A0ABS3R135</accession>
<reference evidence="3 4" key="1">
    <citation type="submission" date="2021-03" db="EMBL/GenBank/DDBJ databases">
        <authorList>
            <person name="Kanchanasin P."/>
            <person name="Saeng-In P."/>
            <person name="Phongsopitanun W."/>
            <person name="Yuki M."/>
            <person name="Kudo T."/>
            <person name="Ohkuma M."/>
            <person name="Tanasupawat S."/>
        </authorList>
    </citation>
    <scope>NUCLEOTIDE SEQUENCE [LARGE SCALE GENOMIC DNA]</scope>
    <source>
        <strain evidence="3 4">L46</strain>
    </source>
</reference>
<proteinExistence type="predicted"/>
<evidence type="ECO:0000259" key="2">
    <source>
        <dbReference type="Pfam" id="PF00582"/>
    </source>
</evidence>
<sequence length="252" mass="26512">MTDAPEKGAAAISQGTECSPNQAIEPACPAMCCRRSGKDERGSPLPFPEGIPRAKETDMIVVVADDSQAGLRAVEWAAREAARHSIPLHVLHAVSVAWQATVREDGIAGAAGAIVEGAGAVLERARAVALTAEPRVPVTTAVVRGDPRPALIEAAREAELLVIGDRGLADHGLGTFSEPPVNSAGLGVSTYVLCDMVVVRRPADVLRLSPAQWLFDPADVRLDEIDPYGLLGMIRPLETHFGSGLPLPSEWA</sequence>
<name>A0ABS3R135_9ACTN</name>
<keyword evidence="4" id="KW-1185">Reference proteome</keyword>
<evidence type="ECO:0000313" key="4">
    <source>
        <dbReference type="Proteomes" id="UP000666915"/>
    </source>
</evidence>
<dbReference type="PANTHER" id="PTHR46553">
    <property type="entry name" value="ADENINE NUCLEOTIDE ALPHA HYDROLASES-LIKE SUPERFAMILY PROTEIN"/>
    <property type="match status" value="1"/>
</dbReference>
<dbReference type="Proteomes" id="UP000666915">
    <property type="component" value="Unassembled WGS sequence"/>
</dbReference>
<dbReference type="EMBL" id="JAGEOK010000010">
    <property type="protein sequence ID" value="MBO2439329.1"/>
    <property type="molecule type" value="Genomic_DNA"/>
</dbReference>
<dbReference type="Pfam" id="PF00582">
    <property type="entry name" value="Usp"/>
    <property type="match status" value="1"/>
</dbReference>
<dbReference type="Gene3D" id="3.40.50.620">
    <property type="entry name" value="HUPs"/>
    <property type="match status" value="1"/>
</dbReference>
<protein>
    <submittedName>
        <fullName evidence="3">Universal stress protein</fullName>
    </submittedName>
</protein>
<evidence type="ECO:0000256" key="1">
    <source>
        <dbReference type="SAM" id="MobiDB-lite"/>
    </source>
</evidence>